<dbReference type="PIRSF" id="PIRSF005859">
    <property type="entry name" value="PBR"/>
    <property type="match status" value="1"/>
</dbReference>
<gene>
    <name evidence="7" type="ORF">MWN34_13240</name>
</gene>
<protein>
    <submittedName>
        <fullName evidence="7">Tryptophan-rich sensory protein</fullName>
    </submittedName>
</protein>
<dbReference type="InterPro" id="IPR038330">
    <property type="entry name" value="TspO/MBR-related_sf"/>
</dbReference>
<sequence>MKKTLSFFRLVVAVGLCLAVGAIGSMATAPKIPTWYAGLAKPGWTPPDAVFPIVWTILYVLMAVVLWRLWERNAPGPQRRQAVVLWFVQLALNALWSPVFFGAEAIGAGLVVIVLVWLAILATILACARIDRIAACLLLPYLAWVTYATTLNAAIFALN</sequence>
<accession>A0ABT0DD37</accession>
<organism evidence="7 8">
    <name type="scientific">Ancylobacter crimeensis</name>
    <dbReference type="NCBI Taxonomy" id="2579147"/>
    <lineage>
        <taxon>Bacteria</taxon>
        <taxon>Pseudomonadati</taxon>
        <taxon>Pseudomonadota</taxon>
        <taxon>Alphaproteobacteria</taxon>
        <taxon>Hyphomicrobiales</taxon>
        <taxon>Xanthobacteraceae</taxon>
        <taxon>Ancylobacter</taxon>
    </lineage>
</organism>
<dbReference type="Proteomes" id="UP001203284">
    <property type="component" value="Unassembled WGS sequence"/>
</dbReference>
<evidence type="ECO:0000256" key="4">
    <source>
        <dbReference type="ARBA" id="ARBA00022989"/>
    </source>
</evidence>
<dbReference type="PANTHER" id="PTHR10057">
    <property type="entry name" value="PERIPHERAL-TYPE BENZODIAZEPINE RECEPTOR"/>
    <property type="match status" value="1"/>
</dbReference>
<comment type="subcellular location">
    <subcellularLocation>
        <location evidence="1">Membrane</location>
        <topology evidence="1">Multi-pass membrane protein</topology>
    </subcellularLocation>
</comment>
<feature type="transmembrane region" description="Helical" evidence="6">
    <location>
        <begin position="49"/>
        <end position="70"/>
    </location>
</feature>
<comment type="similarity">
    <text evidence="2">Belongs to the TspO/BZRP family.</text>
</comment>
<name>A0ABT0DD37_9HYPH</name>
<feature type="transmembrane region" description="Helical" evidence="6">
    <location>
        <begin position="138"/>
        <end position="158"/>
    </location>
</feature>
<keyword evidence="8" id="KW-1185">Reference proteome</keyword>
<feature type="transmembrane region" description="Helical" evidence="6">
    <location>
        <begin position="105"/>
        <end position="126"/>
    </location>
</feature>
<dbReference type="EMBL" id="JALKCH010000008">
    <property type="protein sequence ID" value="MCK0197873.1"/>
    <property type="molecule type" value="Genomic_DNA"/>
</dbReference>
<feature type="transmembrane region" description="Helical" evidence="6">
    <location>
        <begin position="7"/>
        <end position="29"/>
    </location>
</feature>
<evidence type="ECO:0000313" key="7">
    <source>
        <dbReference type="EMBL" id="MCK0197873.1"/>
    </source>
</evidence>
<evidence type="ECO:0000256" key="1">
    <source>
        <dbReference type="ARBA" id="ARBA00004141"/>
    </source>
</evidence>
<keyword evidence="4 6" id="KW-1133">Transmembrane helix</keyword>
<comment type="caution">
    <text evidence="7">The sequence shown here is derived from an EMBL/GenBank/DDBJ whole genome shotgun (WGS) entry which is preliminary data.</text>
</comment>
<keyword evidence="5 6" id="KW-0472">Membrane</keyword>
<dbReference type="Pfam" id="PF03073">
    <property type="entry name" value="TspO_MBR"/>
    <property type="match status" value="1"/>
</dbReference>
<evidence type="ECO:0000313" key="8">
    <source>
        <dbReference type="Proteomes" id="UP001203284"/>
    </source>
</evidence>
<evidence type="ECO:0000256" key="6">
    <source>
        <dbReference type="SAM" id="Phobius"/>
    </source>
</evidence>
<dbReference type="InterPro" id="IPR004307">
    <property type="entry name" value="TspO_MBR"/>
</dbReference>
<evidence type="ECO:0000256" key="5">
    <source>
        <dbReference type="ARBA" id="ARBA00023136"/>
    </source>
</evidence>
<dbReference type="CDD" id="cd15904">
    <property type="entry name" value="TSPO_MBR"/>
    <property type="match status" value="1"/>
</dbReference>
<evidence type="ECO:0000256" key="3">
    <source>
        <dbReference type="ARBA" id="ARBA00022692"/>
    </source>
</evidence>
<evidence type="ECO:0000256" key="2">
    <source>
        <dbReference type="ARBA" id="ARBA00007524"/>
    </source>
</evidence>
<dbReference type="PANTHER" id="PTHR10057:SF0">
    <property type="entry name" value="TRANSLOCATOR PROTEIN"/>
    <property type="match status" value="1"/>
</dbReference>
<reference evidence="7 8" key="1">
    <citation type="submission" date="2022-04" db="EMBL/GenBank/DDBJ databases">
        <authorList>
            <person name="Grouzdev D.S."/>
            <person name="Pantiukh K.S."/>
            <person name="Krutkina M.S."/>
        </authorList>
    </citation>
    <scope>NUCLEOTIDE SEQUENCE [LARGE SCALE GENOMIC DNA]</scope>
    <source>
        <strain evidence="7 8">6x-1</strain>
    </source>
</reference>
<proteinExistence type="inferred from homology"/>
<keyword evidence="3 6" id="KW-0812">Transmembrane</keyword>
<dbReference type="RefSeq" id="WP_247029772.1">
    <property type="nucleotide sequence ID" value="NZ_JALKCH010000008.1"/>
</dbReference>
<dbReference type="Gene3D" id="1.20.1260.100">
    <property type="entry name" value="TspO/MBR protein"/>
    <property type="match status" value="1"/>
</dbReference>
<feature type="transmembrane region" description="Helical" evidence="6">
    <location>
        <begin position="82"/>
        <end position="99"/>
    </location>
</feature>